<sequence length="133" mass="14323">MKPLILGLAVSLACAGAQAGPAQAGAAQERDALIRLIADASAWSEMCVNYAVDPAALALFRDVHRIRVDGHYIKVYGFAYARQHAAANESHRFFAACDRALALYGPYGSLAPGLVRPLFHGTVPDQKINLDRF</sequence>
<evidence type="ECO:0008006" key="4">
    <source>
        <dbReference type="Google" id="ProtNLM"/>
    </source>
</evidence>
<evidence type="ECO:0000313" key="3">
    <source>
        <dbReference type="Proteomes" id="UP000439113"/>
    </source>
</evidence>
<feature type="chain" id="PRO_5027044560" description="TIGR02301 family protein" evidence="1">
    <location>
        <begin position="20"/>
        <end position="133"/>
    </location>
</feature>
<feature type="signal peptide" evidence="1">
    <location>
        <begin position="1"/>
        <end position="19"/>
    </location>
</feature>
<accession>A0A6N8DJD7</accession>
<proteinExistence type="predicted"/>
<reference evidence="2 3" key="1">
    <citation type="submission" date="2019-11" db="EMBL/GenBank/DDBJ databases">
        <title>Whole-genome sequence of a Rhodoblastus acidophilus DSM 142.</title>
        <authorList>
            <person name="Kyndt J.A."/>
            <person name="Meyer T.E."/>
        </authorList>
    </citation>
    <scope>NUCLEOTIDE SEQUENCE [LARGE SCALE GENOMIC DNA]</scope>
    <source>
        <strain evidence="2 3">DSM 142</strain>
    </source>
</reference>
<name>A0A6N8DJD7_RHOAC</name>
<protein>
    <recommendedName>
        <fullName evidence="4">TIGR02301 family protein</fullName>
    </recommendedName>
</protein>
<dbReference type="EMBL" id="WNKS01000003">
    <property type="protein sequence ID" value="MTV30539.1"/>
    <property type="molecule type" value="Genomic_DNA"/>
</dbReference>
<dbReference type="AlphaFoldDB" id="A0A6N8DJD7"/>
<evidence type="ECO:0000256" key="1">
    <source>
        <dbReference type="SAM" id="SignalP"/>
    </source>
</evidence>
<evidence type="ECO:0000313" key="2">
    <source>
        <dbReference type="EMBL" id="MTV30539.1"/>
    </source>
</evidence>
<comment type="caution">
    <text evidence="2">The sequence shown here is derived from an EMBL/GenBank/DDBJ whole genome shotgun (WGS) entry which is preliminary data.</text>
</comment>
<keyword evidence="1" id="KW-0732">Signal</keyword>
<dbReference type="RefSeq" id="WP_155445214.1">
    <property type="nucleotide sequence ID" value="NZ_JAOQNR010000003.1"/>
</dbReference>
<gene>
    <name evidence="2" type="ORF">GJ654_05970</name>
</gene>
<dbReference type="Proteomes" id="UP000439113">
    <property type="component" value="Unassembled WGS sequence"/>
</dbReference>
<organism evidence="2 3">
    <name type="scientific">Rhodoblastus acidophilus</name>
    <name type="common">Rhodopseudomonas acidophila</name>
    <dbReference type="NCBI Taxonomy" id="1074"/>
    <lineage>
        <taxon>Bacteria</taxon>
        <taxon>Pseudomonadati</taxon>
        <taxon>Pseudomonadota</taxon>
        <taxon>Alphaproteobacteria</taxon>
        <taxon>Hyphomicrobiales</taxon>
        <taxon>Rhodoblastaceae</taxon>
        <taxon>Rhodoblastus</taxon>
    </lineage>
</organism>
<dbReference type="OrthoDB" id="8455116at2"/>